<evidence type="ECO:0000256" key="9">
    <source>
        <dbReference type="ARBA" id="ARBA00023136"/>
    </source>
</evidence>
<reference evidence="13" key="1">
    <citation type="submission" date="2025-08" db="UniProtKB">
        <authorList>
            <consortium name="RefSeq"/>
        </authorList>
    </citation>
    <scope>IDENTIFICATION</scope>
    <source>
        <tissue evidence="13">Blood</tissue>
    </source>
</reference>
<dbReference type="PANTHER" id="PTHR14995">
    <property type="entry name" value="AMNIONLESS"/>
    <property type="match status" value="1"/>
</dbReference>
<evidence type="ECO:0000256" key="11">
    <source>
        <dbReference type="SAM" id="SignalP"/>
    </source>
</evidence>
<sequence length="480" mass="52825">MKTLLSFFIFLHLLGTSAAVYKQWIPNTNFENASNWDKKRVPCANDVVVFGSSEEVSVFVQSPHILTDMFIPLNGEFVMAPGAGFAAFDSNYEPGCQTGSEITFTSSGRSQWYDPTLWHAAVSMENLEMGKYIFSTDEERAPCQYDDVLFQPETSFWVNIESSEQMIHLRSISIMGQKFTHDDTLAEYMQSRSAKLQFHGQGTFRLSNARCPDKSGCECGNAAEHQRICAALLQNSEGQCAVPTCQNPLEPVGHCCEICGAMISLEYSSGFDIELYRDRILHTFLSLPKNAGVQMAISKVHGPRTFLGLFPRSSASLIQVVLIDNRTGSESGTHAKQLAEDVMNDIAEYGDSFGIVRGSLQIATGNNWSAQGTGPHVGATTAGTVIGLLLILLLLGIVLLLYRKGILRSFPPVPMLSRWKRMKDLDSFGEAVDKGFDNPMFDTPSNLAALDGACSMGEMGSKNSQVYFINPLYDETELQA</sequence>
<name>A0AA97IV59_EUBMA</name>
<dbReference type="GO" id="GO:0006898">
    <property type="term" value="P:receptor-mediated endocytosis"/>
    <property type="evidence" value="ECO:0007669"/>
    <property type="project" value="TreeGrafter"/>
</dbReference>
<protein>
    <recommendedName>
        <fullName evidence="2">Protein amnionless</fullName>
    </recommendedName>
</protein>
<feature type="chain" id="PRO_5041712606" description="Protein amnionless" evidence="11">
    <location>
        <begin position="20"/>
        <end position="480"/>
    </location>
</feature>
<keyword evidence="6 11" id="KW-0732">Signal</keyword>
<dbReference type="GO" id="GO:0030139">
    <property type="term" value="C:endocytic vesicle"/>
    <property type="evidence" value="ECO:0007669"/>
    <property type="project" value="TreeGrafter"/>
</dbReference>
<feature type="signal peptide" evidence="11">
    <location>
        <begin position="1"/>
        <end position="19"/>
    </location>
</feature>
<keyword evidence="3" id="KW-0813">Transport</keyword>
<keyword evidence="7" id="KW-0653">Protein transport</keyword>
<proteinExistence type="predicted"/>
<dbReference type="Proteomes" id="UP001190640">
    <property type="component" value="Chromosome 2"/>
</dbReference>
<dbReference type="GeneID" id="129323648"/>
<dbReference type="GO" id="GO:0015031">
    <property type="term" value="P:protein transport"/>
    <property type="evidence" value="ECO:0007669"/>
    <property type="project" value="UniProtKB-KW"/>
</dbReference>
<evidence type="ECO:0000256" key="2">
    <source>
        <dbReference type="ARBA" id="ARBA00021200"/>
    </source>
</evidence>
<evidence type="ECO:0000256" key="4">
    <source>
        <dbReference type="ARBA" id="ARBA00022475"/>
    </source>
</evidence>
<comment type="subcellular location">
    <subcellularLocation>
        <location evidence="1">Cell membrane</location>
        <topology evidence="1">Single-pass type I membrane protein</topology>
    </subcellularLocation>
</comment>
<evidence type="ECO:0000256" key="8">
    <source>
        <dbReference type="ARBA" id="ARBA00022989"/>
    </source>
</evidence>
<keyword evidence="5 10" id="KW-0812">Transmembrane</keyword>
<dbReference type="PANTHER" id="PTHR14995:SF2">
    <property type="entry name" value="PROTEIN AMNIONLESS"/>
    <property type="match status" value="1"/>
</dbReference>
<evidence type="ECO:0000256" key="10">
    <source>
        <dbReference type="SAM" id="Phobius"/>
    </source>
</evidence>
<keyword evidence="8 10" id="KW-1133">Transmembrane helix</keyword>
<dbReference type="InterPro" id="IPR026112">
    <property type="entry name" value="AMN"/>
</dbReference>
<gene>
    <name evidence="13" type="primary">AMN</name>
</gene>
<evidence type="ECO:0000256" key="6">
    <source>
        <dbReference type="ARBA" id="ARBA00022729"/>
    </source>
</evidence>
<evidence type="ECO:0000256" key="3">
    <source>
        <dbReference type="ARBA" id="ARBA00022448"/>
    </source>
</evidence>
<accession>A0AA97IV59</accession>
<keyword evidence="12" id="KW-1185">Reference proteome</keyword>
<dbReference type="GO" id="GO:0016324">
    <property type="term" value="C:apical plasma membrane"/>
    <property type="evidence" value="ECO:0007669"/>
    <property type="project" value="TreeGrafter"/>
</dbReference>
<evidence type="ECO:0000256" key="5">
    <source>
        <dbReference type="ARBA" id="ARBA00022692"/>
    </source>
</evidence>
<evidence type="ECO:0000313" key="13">
    <source>
        <dbReference type="RefSeq" id="XP_054826155.1"/>
    </source>
</evidence>
<dbReference type="KEGG" id="emc:129323648"/>
<keyword evidence="9 10" id="KW-0472">Membrane</keyword>
<feature type="transmembrane region" description="Helical" evidence="10">
    <location>
        <begin position="382"/>
        <end position="402"/>
    </location>
</feature>
<dbReference type="Pfam" id="PF14828">
    <property type="entry name" value="Amnionless"/>
    <property type="match status" value="1"/>
</dbReference>
<dbReference type="AlphaFoldDB" id="A0AA97IV59"/>
<keyword evidence="4" id="KW-1003">Cell membrane</keyword>
<dbReference type="CTD" id="81693"/>
<organism evidence="12 13">
    <name type="scientific">Eublepharis macularius</name>
    <name type="common">Leopard gecko</name>
    <name type="synonym">Cyrtodactylus macularius</name>
    <dbReference type="NCBI Taxonomy" id="481883"/>
    <lineage>
        <taxon>Eukaryota</taxon>
        <taxon>Metazoa</taxon>
        <taxon>Chordata</taxon>
        <taxon>Craniata</taxon>
        <taxon>Vertebrata</taxon>
        <taxon>Euteleostomi</taxon>
        <taxon>Lepidosauria</taxon>
        <taxon>Squamata</taxon>
        <taxon>Bifurcata</taxon>
        <taxon>Gekkota</taxon>
        <taxon>Eublepharidae</taxon>
        <taxon>Eublepharinae</taxon>
        <taxon>Eublepharis</taxon>
    </lineage>
</organism>
<evidence type="ECO:0000256" key="1">
    <source>
        <dbReference type="ARBA" id="ARBA00004251"/>
    </source>
</evidence>
<evidence type="ECO:0000256" key="7">
    <source>
        <dbReference type="ARBA" id="ARBA00022927"/>
    </source>
</evidence>
<dbReference type="RefSeq" id="XP_054826155.1">
    <property type="nucleotide sequence ID" value="XM_054970180.1"/>
</dbReference>
<evidence type="ECO:0000313" key="12">
    <source>
        <dbReference type="Proteomes" id="UP001190640"/>
    </source>
</evidence>